<evidence type="ECO:0000313" key="9">
    <source>
        <dbReference type="Proteomes" id="UP001497457"/>
    </source>
</evidence>
<dbReference type="SUPFAM" id="SSF57247">
    <property type="entry name" value="Bowman-Birk inhibitor, BBI"/>
    <property type="match status" value="2"/>
</dbReference>
<dbReference type="PANTHER" id="PTHR33479:SF7">
    <property type="entry name" value="BOWMAN-BIRK SERINE PROTEASE INHIBITORS FAMILY DOMAIN-CONTAINING PROTEIN"/>
    <property type="match status" value="1"/>
</dbReference>
<feature type="chain" id="PRO_5044748654" description="Bowman-Birk serine protease inhibitors family domain-containing protein" evidence="6">
    <location>
        <begin position="29"/>
        <end position="179"/>
    </location>
</feature>
<dbReference type="InterPro" id="IPR000877">
    <property type="entry name" value="Prot_inh_BBI"/>
</dbReference>
<dbReference type="InterPro" id="IPR035995">
    <property type="entry name" value="Bowman-Birk_prot_inh"/>
</dbReference>
<dbReference type="AlphaFoldDB" id="A0ABC9C900"/>
<feature type="domain" description="Bowman-Birk serine protease inhibitors family" evidence="7">
    <location>
        <begin position="115"/>
        <end position="171"/>
    </location>
</feature>
<dbReference type="GO" id="GO:0004867">
    <property type="term" value="F:serine-type endopeptidase inhibitor activity"/>
    <property type="evidence" value="ECO:0007669"/>
    <property type="project" value="UniProtKB-KW"/>
</dbReference>
<dbReference type="Gene3D" id="2.10.69.10">
    <property type="entry name" value="Cysteine Protease (Bromelain) Inhibitor, subunit H"/>
    <property type="match status" value="2"/>
</dbReference>
<keyword evidence="6" id="KW-0732">Signal</keyword>
<evidence type="ECO:0000256" key="5">
    <source>
        <dbReference type="RuleBase" id="RU003856"/>
    </source>
</evidence>
<feature type="signal peptide" evidence="6">
    <location>
        <begin position="1"/>
        <end position="28"/>
    </location>
</feature>
<evidence type="ECO:0000256" key="4">
    <source>
        <dbReference type="ARBA" id="ARBA00023157"/>
    </source>
</evidence>
<comment type="similarity">
    <text evidence="1 5">Belongs to the Bowman-Birk serine protease inhibitor family.</text>
</comment>
<evidence type="ECO:0000313" key="8">
    <source>
        <dbReference type="EMBL" id="CAL5016311.1"/>
    </source>
</evidence>
<dbReference type="Pfam" id="PF00228">
    <property type="entry name" value="Bowman-Birk_leg"/>
    <property type="match status" value="1"/>
</dbReference>
<evidence type="ECO:0000256" key="1">
    <source>
        <dbReference type="ARBA" id="ARBA00008506"/>
    </source>
</evidence>
<keyword evidence="3 5" id="KW-0722">Serine protease inhibitor</keyword>
<name>A0ABC9C900_9POAL</name>
<keyword evidence="4" id="KW-1015">Disulfide bond</keyword>
<evidence type="ECO:0000256" key="6">
    <source>
        <dbReference type="SAM" id="SignalP"/>
    </source>
</evidence>
<sequence>MKSSGMMATSSIVLAFLVVVAGLVAATARPSGTTNPVRRLPTSAGDDGRPWECCDFVVQDPLSRPPRWQCNDVVKKCSPNCRRCEKSPAGDGFVCRDWIVSLLEPRVCTPRPWDCCDDAVCVTFDDIPTCWCADKVEKCPSNCKECVLVEKSDPPHYSCLDRFHGYPGPKCTPWISKDN</sequence>
<reference evidence="8 9" key="2">
    <citation type="submission" date="2024-10" db="EMBL/GenBank/DDBJ databases">
        <authorList>
            <person name="Ryan C."/>
        </authorList>
    </citation>
    <scope>NUCLEOTIDE SEQUENCE [LARGE SCALE GENOMIC DNA]</scope>
</reference>
<accession>A0ABC9C900</accession>
<protein>
    <recommendedName>
        <fullName evidence="7">Bowman-Birk serine protease inhibitors family domain-containing protein</fullName>
    </recommendedName>
</protein>
<gene>
    <name evidence="8" type="ORF">URODEC1_LOCUS73127</name>
</gene>
<evidence type="ECO:0000256" key="3">
    <source>
        <dbReference type="ARBA" id="ARBA00022900"/>
    </source>
</evidence>
<keyword evidence="9" id="KW-1185">Reference proteome</keyword>
<evidence type="ECO:0000259" key="7">
    <source>
        <dbReference type="SMART" id="SM00269"/>
    </source>
</evidence>
<evidence type="ECO:0000256" key="2">
    <source>
        <dbReference type="ARBA" id="ARBA00022690"/>
    </source>
</evidence>
<dbReference type="CDD" id="cd00023">
    <property type="entry name" value="BBI"/>
    <property type="match status" value="2"/>
</dbReference>
<organism evidence="8 9">
    <name type="scientific">Urochloa decumbens</name>
    <dbReference type="NCBI Taxonomy" id="240449"/>
    <lineage>
        <taxon>Eukaryota</taxon>
        <taxon>Viridiplantae</taxon>
        <taxon>Streptophyta</taxon>
        <taxon>Embryophyta</taxon>
        <taxon>Tracheophyta</taxon>
        <taxon>Spermatophyta</taxon>
        <taxon>Magnoliopsida</taxon>
        <taxon>Liliopsida</taxon>
        <taxon>Poales</taxon>
        <taxon>Poaceae</taxon>
        <taxon>PACMAD clade</taxon>
        <taxon>Panicoideae</taxon>
        <taxon>Panicodae</taxon>
        <taxon>Paniceae</taxon>
        <taxon>Melinidinae</taxon>
        <taxon>Urochloa</taxon>
    </lineage>
</organism>
<dbReference type="SMART" id="SM00269">
    <property type="entry name" value="BowB"/>
    <property type="match status" value="2"/>
</dbReference>
<dbReference type="EMBL" id="OZ075139">
    <property type="protein sequence ID" value="CAL5016311.1"/>
    <property type="molecule type" value="Genomic_DNA"/>
</dbReference>
<keyword evidence="2 5" id="KW-0646">Protease inhibitor</keyword>
<reference evidence="9" key="1">
    <citation type="submission" date="2024-06" db="EMBL/GenBank/DDBJ databases">
        <authorList>
            <person name="Ryan C."/>
        </authorList>
    </citation>
    <scope>NUCLEOTIDE SEQUENCE [LARGE SCALE GENOMIC DNA]</scope>
</reference>
<dbReference type="PANTHER" id="PTHR33479">
    <property type="entry name" value="BOWMAN-BIRK TYPE BRAN TRYPSIN INHIBITOR"/>
    <property type="match status" value="1"/>
</dbReference>
<dbReference type="Proteomes" id="UP001497457">
    <property type="component" value="Chromosome 29rd"/>
</dbReference>
<feature type="domain" description="Bowman-Birk serine protease inhibitors family" evidence="7">
    <location>
        <begin position="53"/>
        <end position="108"/>
    </location>
</feature>
<proteinExistence type="inferred from homology"/>